<comment type="caution">
    <text evidence="1">The sequence shown here is derived from an EMBL/GenBank/DDBJ whole genome shotgun (WGS) entry which is preliminary data.</text>
</comment>
<dbReference type="EMBL" id="BQNB010010211">
    <property type="protein sequence ID" value="GJS74181.1"/>
    <property type="molecule type" value="Genomic_DNA"/>
</dbReference>
<reference evidence="1" key="1">
    <citation type="journal article" date="2022" name="Int. J. Mol. Sci.">
        <title>Draft Genome of Tanacetum Coccineum: Genomic Comparison of Closely Related Tanacetum-Family Plants.</title>
        <authorList>
            <person name="Yamashiro T."/>
            <person name="Shiraishi A."/>
            <person name="Nakayama K."/>
            <person name="Satake H."/>
        </authorList>
    </citation>
    <scope>NUCLEOTIDE SEQUENCE</scope>
</reference>
<organism evidence="1 2">
    <name type="scientific">Tanacetum coccineum</name>
    <dbReference type="NCBI Taxonomy" id="301880"/>
    <lineage>
        <taxon>Eukaryota</taxon>
        <taxon>Viridiplantae</taxon>
        <taxon>Streptophyta</taxon>
        <taxon>Embryophyta</taxon>
        <taxon>Tracheophyta</taxon>
        <taxon>Spermatophyta</taxon>
        <taxon>Magnoliopsida</taxon>
        <taxon>eudicotyledons</taxon>
        <taxon>Gunneridae</taxon>
        <taxon>Pentapetalae</taxon>
        <taxon>asterids</taxon>
        <taxon>campanulids</taxon>
        <taxon>Asterales</taxon>
        <taxon>Asteraceae</taxon>
        <taxon>Asteroideae</taxon>
        <taxon>Anthemideae</taxon>
        <taxon>Anthemidinae</taxon>
        <taxon>Tanacetum</taxon>
    </lineage>
</organism>
<protein>
    <recommendedName>
        <fullName evidence="3">Integrase, catalytic region, zinc finger, CCHC-type, peptidase aspartic, catalytic</fullName>
    </recommendedName>
</protein>
<proteinExistence type="predicted"/>
<dbReference type="Pfam" id="PF14223">
    <property type="entry name" value="Retrotran_gag_2"/>
    <property type="match status" value="1"/>
</dbReference>
<reference evidence="1" key="2">
    <citation type="submission" date="2022-01" db="EMBL/GenBank/DDBJ databases">
        <authorList>
            <person name="Yamashiro T."/>
            <person name="Shiraishi A."/>
            <person name="Satake H."/>
            <person name="Nakayama K."/>
        </authorList>
    </citation>
    <scope>NUCLEOTIDE SEQUENCE</scope>
</reference>
<dbReference type="Proteomes" id="UP001151760">
    <property type="component" value="Unassembled WGS sequence"/>
</dbReference>
<evidence type="ECO:0008006" key="3">
    <source>
        <dbReference type="Google" id="ProtNLM"/>
    </source>
</evidence>
<evidence type="ECO:0000313" key="1">
    <source>
        <dbReference type="EMBL" id="GJS74181.1"/>
    </source>
</evidence>
<evidence type="ECO:0000313" key="2">
    <source>
        <dbReference type="Proteomes" id="UP001151760"/>
    </source>
</evidence>
<sequence length="369" mass="42792">MLRNVVNKNKKRVCKLYDEFDKFTYKKGETLHEYYLRFTMLLNDMNIYKMPLEQFQVNTKFLNTLPDEWSKFVTDVKLVKDLHTTNVDQLHAYLQQHERHANEVRLMHERNSDPLALVASHQLTQPAYQSHLHTHPKSLSQRKYYKISYDKTYNDMQQKIDQLGDLKGKSKDTPCVSDTLDPLSQKLENENVELEFQVLNYAIENAHLKTTYKNLFDSINVTRTQTKSIIDYLQEKLHNMIYENAKLRAQLFDKVSKQQDTTHGTSVNTKFIKQSILRKPSSSSKSKLYSVTPFPNSKVISKVRESNALLKPVTSNSAPSTQESKAMKNDNVIAPGMFRINPSKTSRVDNVMHNKLVKASVRTKPITTS</sequence>
<keyword evidence="2" id="KW-1185">Reference proteome</keyword>
<gene>
    <name evidence="1" type="ORF">Tco_0707022</name>
</gene>
<name>A0ABQ4YA38_9ASTR</name>
<accession>A0ABQ4YA38</accession>